<name>A0A8T2BMH6_9BRAS</name>
<feature type="compositionally biased region" description="Low complexity" evidence="1">
    <location>
        <begin position="71"/>
        <end position="83"/>
    </location>
</feature>
<accession>A0A8T2BMH6</accession>
<proteinExistence type="predicted"/>
<feature type="region of interest" description="Disordered" evidence="1">
    <location>
        <begin position="57"/>
        <end position="83"/>
    </location>
</feature>
<dbReference type="AlphaFoldDB" id="A0A8T2BMH6"/>
<feature type="compositionally biased region" description="Basic residues" evidence="1">
    <location>
        <begin position="60"/>
        <end position="70"/>
    </location>
</feature>
<reference evidence="2 3" key="1">
    <citation type="submission" date="2020-12" db="EMBL/GenBank/DDBJ databases">
        <title>Concerted genomic and epigenomic changes stabilize Arabidopsis allopolyploids.</title>
        <authorList>
            <person name="Chen Z."/>
        </authorList>
    </citation>
    <scope>NUCLEOTIDE SEQUENCE [LARGE SCALE GENOMIC DNA]</scope>
    <source>
        <strain evidence="2">Allo738</strain>
        <tissue evidence="2">Leaf</tissue>
    </source>
</reference>
<keyword evidence="3" id="KW-1185">Reference proteome</keyword>
<gene>
    <name evidence="2" type="ORF">ISN45_Aa02g027550</name>
</gene>
<dbReference type="Proteomes" id="UP000694240">
    <property type="component" value="Chromosome 7"/>
</dbReference>
<evidence type="ECO:0000313" key="2">
    <source>
        <dbReference type="EMBL" id="KAG7587589.1"/>
    </source>
</evidence>
<protein>
    <submittedName>
        <fullName evidence="2">Uncharacterized protein</fullName>
    </submittedName>
</protein>
<sequence>VQEEDLQSAEVANHQFVGLLVHVQGEEVQLEDVEGHLPTLVLQAPIRLLGRYQRATVQKRPLRGRKRRRSNSSSSNSPPLRKT</sequence>
<feature type="non-terminal residue" evidence="2">
    <location>
        <position position="1"/>
    </location>
</feature>
<dbReference type="EMBL" id="JAEFBK010000007">
    <property type="protein sequence ID" value="KAG7587589.1"/>
    <property type="molecule type" value="Genomic_DNA"/>
</dbReference>
<comment type="caution">
    <text evidence="2">The sequence shown here is derived from an EMBL/GenBank/DDBJ whole genome shotgun (WGS) entry which is preliminary data.</text>
</comment>
<evidence type="ECO:0000313" key="3">
    <source>
        <dbReference type="Proteomes" id="UP000694240"/>
    </source>
</evidence>
<evidence type="ECO:0000256" key="1">
    <source>
        <dbReference type="SAM" id="MobiDB-lite"/>
    </source>
</evidence>
<organism evidence="2 3">
    <name type="scientific">Arabidopsis thaliana x Arabidopsis arenosa</name>
    <dbReference type="NCBI Taxonomy" id="1240361"/>
    <lineage>
        <taxon>Eukaryota</taxon>
        <taxon>Viridiplantae</taxon>
        <taxon>Streptophyta</taxon>
        <taxon>Embryophyta</taxon>
        <taxon>Tracheophyta</taxon>
        <taxon>Spermatophyta</taxon>
        <taxon>Magnoliopsida</taxon>
        <taxon>eudicotyledons</taxon>
        <taxon>Gunneridae</taxon>
        <taxon>Pentapetalae</taxon>
        <taxon>rosids</taxon>
        <taxon>malvids</taxon>
        <taxon>Brassicales</taxon>
        <taxon>Brassicaceae</taxon>
        <taxon>Camelineae</taxon>
        <taxon>Arabidopsis</taxon>
    </lineage>
</organism>